<gene>
    <name evidence="3" type="ORF">FTV88_2750</name>
</gene>
<dbReference type="KEGG" id="hcv:FTV88_2750"/>
<keyword evidence="4" id="KW-1185">Reference proteome</keyword>
<dbReference type="InterPro" id="IPR054347">
    <property type="entry name" value="TOTE_primase"/>
</dbReference>
<dbReference type="GO" id="GO:0016787">
    <property type="term" value="F:hydrolase activity"/>
    <property type="evidence" value="ECO:0007669"/>
    <property type="project" value="UniProtKB-KW"/>
</dbReference>
<feature type="domain" description="Helicase C-terminal" evidence="2">
    <location>
        <begin position="476"/>
        <end position="636"/>
    </location>
</feature>
<dbReference type="EMBL" id="CP045875">
    <property type="protein sequence ID" value="QGG48839.1"/>
    <property type="molecule type" value="Genomic_DNA"/>
</dbReference>
<dbReference type="CDD" id="cd18785">
    <property type="entry name" value="SF2_C"/>
    <property type="match status" value="1"/>
</dbReference>
<proteinExistence type="predicted"/>
<dbReference type="Gene3D" id="3.40.50.300">
    <property type="entry name" value="P-loop containing nucleotide triphosphate hydrolases"/>
    <property type="match status" value="2"/>
</dbReference>
<dbReference type="Pfam" id="PF04851">
    <property type="entry name" value="ResIII"/>
    <property type="match status" value="1"/>
</dbReference>
<dbReference type="InterPro" id="IPR014001">
    <property type="entry name" value="Helicase_ATP-bd"/>
</dbReference>
<dbReference type="InterPro" id="IPR001650">
    <property type="entry name" value="Helicase_C-like"/>
</dbReference>
<dbReference type="EC" id="3.6.4.12" evidence="3"/>
<dbReference type="GO" id="GO:0003677">
    <property type="term" value="F:DNA binding"/>
    <property type="evidence" value="ECO:0007669"/>
    <property type="project" value="InterPro"/>
</dbReference>
<dbReference type="SMART" id="SM00487">
    <property type="entry name" value="DEXDc"/>
    <property type="match status" value="1"/>
</dbReference>
<dbReference type="Proteomes" id="UP000366051">
    <property type="component" value="Chromosome"/>
</dbReference>
<name>A0A5Q2N4M7_9FIRM</name>
<dbReference type="GO" id="GO:0005829">
    <property type="term" value="C:cytosol"/>
    <property type="evidence" value="ECO:0007669"/>
    <property type="project" value="TreeGrafter"/>
</dbReference>
<dbReference type="AlphaFoldDB" id="A0A5Q2N4M7"/>
<accession>A0A5Q2N4M7</accession>
<organism evidence="3 4">
    <name type="scientific">Heliorestis convoluta</name>
    <dbReference type="NCBI Taxonomy" id="356322"/>
    <lineage>
        <taxon>Bacteria</taxon>
        <taxon>Bacillati</taxon>
        <taxon>Bacillota</taxon>
        <taxon>Clostridia</taxon>
        <taxon>Eubacteriales</taxon>
        <taxon>Heliobacteriaceae</taxon>
        <taxon>Heliorestis</taxon>
    </lineage>
</organism>
<evidence type="ECO:0000313" key="3">
    <source>
        <dbReference type="EMBL" id="QGG48839.1"/>
    </source>
</evidence>
<dbReference type="Pfam" id="PF22548">
    <property type="entry name" value="AEP-TOTE"/>
    <property type="match status" value="1"/>
</dbReference>
<dbReference type="CDD" id="cd17926">
    <property type="entry name" value="DEXHc_RE"/>
    <property type="match status" value="1"/>
</dbReference>
<feature type="domain" description="Helicase ATP-binding" evidence="1">
    <location>
        <begin position="273"/>
        <end position="423"/>
    </location>
</feature>
<dbReference type="GO" id="GO:0005524">
    <property type="term" value="F:ATP binding"/>
    <property type="evidence" value="ECO:0007669"/>
    <property type="project" value="InterPro"/>
</dbReference>
<dbReference type="InterPro" id="IPR050742">
    <property type="entry name" value="Helicase_Restrict-Modif_Enz"/>
</dbReference>
<dbReference type="InterPro" id="IPR027417">
    <property type="entry name" value="P-loop_NTPase"/>
</dbReference>
<evidence type="ECO:0000259" key="2">
    <source>
        <dbReference type="PROSITE" id="PS51194"/>
    </source>
</evidence>
<reference evidence="4" key="1">
    <citation type="submission" date="2019-11" db="EMBL/GenBank/DDBJ databases">
        <title>Genome sequence of Heliorestis convoluta strain HH, an alkaliphilic and minimalistic phototrophic bacterium from a soda lake in Egypt.</title>
        <authorList>
            <person name="Dewey E.D."/>
            <person name="Stokes L.M."/>
            <person name="Burchell B.M."/>
            <person name="Shaffer K.N."/>
            <person name="Huntington A.M."/>
            <person name="Baker J.M."/>
            <person name="Nadendla S."/>
            <person name="Giglio M.G."/>
            <person name="Touchman J.W."/>
            <person name="Blankenship R.E."/>
            <person name="Madigan M.T."/>
            <person name="Sattley W.M."/>
        </authorList>
    </citation>
    <scope>NUCLEOTIDE SEQUENCE [LARGE SCALE GENOMIC DNA]</scope>
    <source>
        <strain evidence="4">HH</strain>
    </source>
</reference>
<protein>
    <submittedName>
        <fullName evidence="3">Type III restriction protein res subunit</fullName>
        <ecNumber evidence="3">3.6.4.12</ecNumber>
    </submittedName>
</protein>
<evidence type="ECO:0000313" key="4">
    <source>
        <dbReference type="Proteomes" id="UP000366051"/>
    </source>
</evidence>
<keyword evidence="3" id="KW-0378">Hydrolase</keyword>
<evidence type="ECO:0000259" key="1">
    <source>
        <dbReference type="PROSITE" id="PS51192"/>
    </source>
</evidence>
<dbReference type="PANTHER" id="PTHR47396">
    <property type="entry name" value="TYPE I RESTRICTION ENZYME ECOKI R PROTEIN"/>
    <property type="match status" value="1"/>
</dbReference>
<dbReference type="InterPro" id="IPR006935">
    <property type="entry name" value="Helicase/UvrB_N"/>
</dbReference>
<dbReference type="PANTHER" id="PTHR47396:SF1">
    <property type="entry name" value="ATP-DEPENDENT HELICASE IRC3-RELATED"/>
    <property type="match status" value="1"/>
</dbReference>
<dbReference type="PROSITE" id="PS51192">
    <property type="entry name" value="HELICASE_ATP_BIND_1"/>
    <property type="match status" value="1"/>
</dbReference>
<dbReference type="PROSITE" id="PS51194">
    <property type="entry name" value="HELICASE_CTER"/>
    <property type="match status" value="1"/>
</dbReference>
<sequence>MNVPAILERSRSGNGGHVWIFFEAAIEASRARQLGTAILTKCLSKRHEIGFESYDRLFPNQDTMPKGGFGNLIALPLQGQSKLQGNSIFLDRQFIPYEDQWKFLSSVLKMTTDQVESTILDIEKSTGILPVKLSVLEEREPWKDVSDQEKRSSNIEGALPSTIKVIESNSFYVEKSGLPTTFMQKLMTIAAFQNPEFYKAQSMRLSTYGKPRIISCAENSPTYIILPRGCKEELIDLFNEHNITLIWEEQREKGKTIKINFIGELTELQKTAVNELIKHDNGVLSATTAFGKTVVASWMIVERKVNTLILVHRRHLMDQWKERLGSFLNITPNSIGTIGGGKEKRTGYIDIGVIQSLNVKGQIKDFIAEYGHIVVDECHHISAYSFEQVMKKAKAKYVLGLTATPVRKDGHHPIVMMQCGPIRFKVDAKKQALNRPFAHIVVPRYTSFTISTNKENLTIQEIYSQLVEDKARNDLIFDDILLALEAGRTPILLSERTNHVEYFEKRLKNFAKNVIVLRGGLGSKQRKEVYEKIANIPDNEERVLIATGRYIGEGFDDARLDTLFLALPISWKGTLQQYAGRLHRLHHSKNEVKIYDYVDKNVPVLEKMYHKRLKGYQMLGYNVGGKGEVGAIRPLF</sequence>
<dbReference type="GO" id="GO:0003678">
    <property type="term" value="F:DNA helicase activity"/>
    <property type="evidence" value="ECO:0007669"/>
    <property type="project" value="UniProtKB-EC"/>
</dbReference>
<dbReference type="SUPFAM" id="SSF52540">
    <property type="entry name" value="P-loop containing nucleoside triphosphate hydrolases"/>
    <property type="match status" value="2"/>
</dbReference>